<proteinExistence type="predicted"/>
<dbReference type="AlphaFoldDB" id="G0A256"/>
<evidence type="ECO:0000313" key="3">
    <source>
        <dbReference type="Proteomes" id="UP000008888"/>
    </source>
</evidence>
<sequence>MQCHGRVLFANLVWIMLGQVTVAAELKVAGNVDQGVEYDDNISLRSEPASAFGYLLRPSFRLDWKTASMAAGISAGGDIRRYDDERWNCDNVTLGLNLRYVRKRNAFSVTGSYGQSCSYSQQVSDTGILLPSNQSDSKTLSPNWSWQMTRRDSLSLSPNYSQTAFTSTVAGPNGVSGINLRDNQSFGVNLSEEHQWNRHLASTSSMFFSHSIFSGSNSVSSAGTSSQNVFGFQVGGQYVLSHNWTINANGGGRWVQSPGSGSGLNFGETFNVAVDYKGRRDNFSLNLSRSVSPSAFGQIQDVKSLAMRYEYELNRKLSFGVNGRYSESQAVGQSITQLGQKRNYYDASAELAWKFAREWRLSASYRYRMQEYASTGAGQTNSLLAGARDSNAIMFHLNYNWDGWRTSR</sequence>
<evidence type="ECO:0000256" key="1">
    <source>
        <dbReference type="ARBA" id="ARBA00022729"/>
    </source>
</evidence>
<organism evidence="2 3">
    <name type="scientific">Methylomonas methanica (strain DSM 25384 / MC09)</name>
    <dbReference type="NCBI Taxonomy" id="857087"/>
    <lineage>
        <taxon>Bacteria</taxon>
        <taxon>Pseudomonadati</taxon>
        <taxon>Pseudomonadota</taxon>
        <taxon>Gammaproteobacteria</taxon>
        <taxon>Methylococcales</taxon>
        <taxon>Methylococcaceae</taxon>
        <taxon>Methylomonas</taxon>
    </lineage>
</organism>
<evidence type="ECO:0008006" key="4">
    <source>
        <dbReference type="Google" id="ProtNLM"/>
    </source>
</evidence>
<dbReference type="EMBL" id="CP002738">
    <property type="protein sequence ID" value="AEG02599.1"/>
    <property type="molecule type" value="Genomic_DNA"/>
</dbReference>
<reference evidence="2 3" key="1">
    <citation type="journal article" date="2011" name="J. Bacteriol.">
        <title>Complete Genome Sequence of the Aerobic Marine Methanotroph Methylomonas methanica MC09.</title>
        <authorList>
            <person name="Boden R."/>
            <person name="Cunliffe M."/>
            <person name="Scanlan J."/>
            <person name="Moussard H."/>
            <person name="Kits K.D."/>
            <person name="Klotz M.G."/>
            <person name="Jetten M.S."/>
            <person name="Vuilleumier S."/>
            <person name="Han J."/>
            <person name="Peters L."/>
            <person name="Mikhailova N."/>
            <person name="Teshima H."/>
            <person name="Tapia R."/>
            <person name="Kyrpides N."/>
            <person name="Ivanova N."/>
            <person name="Pagani I."/>
            <person name="Cheng J.F."/>
            <person name="Goodwin L."/>
            <person name="Han C."/>
            <person name="Hauser L."/>
            <person name="Land M.L."/>
            <person name="Lapidus A."/>
            <person name="Lucas S."/>
            <person name="Pitluck S."/>
            <person name="Woyke T."/>
            <person name="Stein L."/>
            <person name="Murrell J.C."/>
        </authorList>
    </citation>
    <scope>NUCLEOTIDE SEQUENCE [LARGE SCALE GENOMIC DNA]</scope>
    <source>
        <strain evidence="2 3">MC09</strain>
    </source>
</reference>
<dbReference type="Proteomes" id="UP000008888">
    <property type="component" value="Chromosome"/>
</dbReference>
<name>G0A256_METMM</name>
<dbReference type="STRING" id="857087.Metme_4248"/>
<reference key="2">
    <citation type="submission" date="2011-05" db="EMBL/GenBank/DDBJ databases">
        <title>Complete genome sequence of the aerobic marine methanotroph Methylomonas methanica MC09.</title>
        <authorList>
            <person name="Boden R."/>
            <person name="Cunliffe M."/>
            <person name="Scanlan J."/>
            <person name="Moussard H."/>
            <person name="Kits K.D."/>
            <person name="Klotz M."/>
            <person name="Jetten M."/>
            <person name="Vuilleumier S."/>
            <person name="Han J."/>
            <person name="Peters L."/>
            <person name="Mikhailova N."/>
            <person name="Teshima H."/>
            <person name="Tapia R."/>
            <person name="Kyrpides N."/>
            <person name="Ivanova N."/>
            <person name="Pagani I."/>
            <person name="Cheng J.-F."/>
            <person name="Goodwin L."/>
            <person name="Han C."/>
            <person name="Hauser L."/>
            <person name="Land M."/>
            <person name="Lapidus A."/>
            <person name="Lucas S."/>
            <person name="Pitluck S."/>
            <person name="Woyke T."/>
            <person name="Stein L.Y."/>
            <person name="Murrell C."/>
        </authorList>
    </citation>
    <scope>NUCLEOTIDE SEQUENCE</scope>
    <source>
        <strain>MC09</strain>
    </source>
</reference>
<dbReference type="KEGG" id="mmt:Metme_4248"/>
<accession>G0A256</accession>
<dbReference type="InterPro" id="IPR053713">
    <property type="entry name" value="Bact_OM_Channel_sf"/>
</dbReference>
<dbReference type="eggNOG" id="COG5338">
    <property type="taxonomic scope" value="Bacteria"/>
</dbReference>
<reference evidence="3" key="3">
    <citation type="submission" date="2011-05" db="EMBL/GenBank/DDBJ databases">
        <title>Complete sequence of Methylomonas methanica MC09.</title>
        <authorList>
            <consortium name="US DOE Joint Genome Institute"/>
            <person name="Lucas S."/>
            <person name="Han J."/>
            <person name="Lapidus A."/>
            <person name="Cheng J.-F."/>
            <person name="Goodwin L."/>
            <person name="Pitluck S."/>
            <person name="Peters L."/>
            <person name="Mikhailova N."/>
            <person name="Teshima H."/>
            <person name="Han C."/>
            <person name="Tapia R."/>
            <person name="Land M."/>
            <person name="Hauser L."/>
            <person name="Kyrpides N."/>
            <person name="Ivanova N."/>
            <person name="Pagani I."/>
            <person name="Stein L."/>
            <person name="Woyke T."/>
        </authorList>
    </citation>
    <scope>NUCLEOTIDE SEQUENCE [LARGE SCALE GENOMIC DNA]</scope>
    <source>
        <strain evidence="3">MC09</strain>
    </source>
</reference>
<dbReference type="HOGENOM" id="CLU_674071_0_0_6"/>
<dbReference type="Gene3D" id="2.40.160.40">
    <property type="entry name" value="monomeric porin ompg"/>
    <property type="match status" value="1"/>
</dbReference>
<dbReference type="SUPFAM" id="SSF56935">
    <property type="entry name" value="Porins"/>
    <property type="match status" value="1"/>
</dbReference>
<protein>
    <recommendedName>
        <fullName evidence="4">Beta-barrel porin 2</fullName>
    </recommendedName>
</protein>
<gene>
    <name evidence="2" type="ordered locus">Metme_4248</name>
</gene>
<evidence type="ECO:0000313" key="2">
    <source>
        <dbReference type="EMBL" id="AEG02599.1"/>
    </source>
</evidence>
<keyword evidence="3" id="KW-1185">Reference proteome</keyword>
<keyword evidence="1" id="KW-0732">Signal</keyword>